<dbReference type="EMBL" id="JBEPMK010000011">
    <property type="protein sequence ID" value="MET3645366.1"/>
    <property type="molecule type" value="Genomic_DNA"/>
</dbReference>
<evidence type="ECO:0000313" key="2">
    <source>
        <dbReference type="Proteomes" id="UP001549055"/>
    </source>
</evidence>
<gene>
    <name evidence="1" type="ORF">ABID27_002031</name>
</gene>
<dbReference type="Gene3D" id="1.10.287.760">
    <property type="entry name" value="YqgQ-like"/>
    <property type="match status" value="1"/>
</dbReference>
<sequence>MKTLYDVQQLLKRFGIFVYMGNRLYDIEMMKIELLQIYQAGLLDKMDYIQAELILRREHRLEEEYQKKKEQAEK</sequence>
<dbReference type="Pfam" id="PF06014">
    <property type="entry name" value="YqgQ-like"/>
    <property type="match status" value="1"/>
</dbReference>
<dbReference type="InterPro" id="IPR009256">
    <property type="entry name" value="YqgQ-like"/>
</dbReference>
<name>A0ABV2JN53_9STRE</name>
<comment type="caution">
    <text evidence="1">The sequence shown here is derived from an EMBL/GenBank/DDBJ whole genome shotgun (WGS) entry which is preliminary data.</text>
</comment>
<dbReference type="Proteomes" id="UP001549055">
    <property type="component" value="Unassembled WGS sequence"/>
</dbReference>
<evidence type="ECO:0000313" key="1">
    <source>
        <dbReference type="EMBL" id="MET3645366.1"/>
    </source>
</evidence>
<dbReference type="SUPFAM" id="SSF158379">
    <property type="entry name" value="YqgQ-like"/>
    <property type="match status" value="1"/>
</dbReference>
<proteinExistence type="predicted"/>
<dbReference type="InterPro" id="IPR023164">
    <property type="entry name" value="YqgQ-like_sf"/>
</dbReference>
<keyword evidence="2" id="KW-1185">Reference proteome</keyword>
<protein>
    <submittedName>
        <fullName evidence="1">Uncharacterized protein YqgQ</fullName>
    </submittedName>
</protein>
<reference evidence="1 2" key="1">
    <citation type="submission" date="2024-06" db="EMBL/GenBank/DDBJ databases">
        <title>Genomic Encyclopedia of Type Strains, Phase IV (KMG-IV): sequencing the most valuable type-strain genomes for metagenomic binning, comparative biology and taxonomic classification.</title>
        <authorList>
            <person name="Goeker M."/>
        </authorList>
    </citation>
    <scope>NUCLEOTIDE SEQUENCE [LARGE SCALE GENOMIC DNA]</scope>
    <source>
        <strain evidence="1 2">DSM 15349</strain>
    </source>
</reference>
<accession>A0ABV2JN53</accession>
<organism evidence="1 2">
    <name type="scientific">Streptococcus gallinaceus</name>
    <dbReference type="NCBI Taxonomy" id="165758"/>
    <lineage>
        <taxon>Bacteria</taxon>
        <taxon>Bacillati</taxon>
        <taxon>Bacillota</taxon>
        <taxon>Bacilli</taxon>
        <taxon>Lactobacillales</taxon>
        <taxon>Streptococcaceae</taxon>
        <taxon>Streptococcus</taxon>
    </lineage>
</organism>
<dbReference type="RefSeq" id="WP_253363358.1">
    <property type="nucleotide sequence ID" value="NZ_JALJXU010000002.1"/>
</dbReference>